<dbReference type="UniPathway" id="UPA00958"/>
<evidence type="ECO:0000313" key="12">
    <source>
        <dbReference type="Proteomes" id="UP000275281"/>
    </source>
</evidence>
<keyword evidence="4 9" id="KW-0808">Transferase</keyword>
<evidence type="ECO:0000256" key="6">
    <source>
        <dbReference type="ARBA" id="ARBA00049183"/>
    </source>
</evidence>
<proteinExistence type="inferred from homology"/>
<comment type="similarity">
    <text evidence="9">Belongs to the glycosyltransferase group 1 family.</text>
</comment>
<keyword evidence="9" id="KW-1133">Transmembrane helix</keyword>
<reference evidence="11 12" key="1">
    <citation type="submission" date="2018-11" db="EMBL/GenBank/DDBJ databases">
        <authorList>
            <person name="Ye M.-Q."/>
            <person name="Du Z.-J."/>
        </authorList>
    </citation>
    <scope>NUCLEOTIDE SEQUENCE [LARGE SCALE GENOMIC DNA]</scope>
    <source>
        <strain evidence="11 12">U0105</strain>
    </source>
</reference>
<sequence length="430" mass="47304">MTLSFRPSFSQEASRWLYSGLLLVLSPIVVMALFILAIKKKQQGRFRIRERFGFGSPSLRQGGYLFHCVSVGEVVSASSLIKLLMDEQPALTITITTTTPTGADRVKALFGNRVQHLFLPYDLPFLMSGLLNRLSPQKVIITEVELWPNMIHTCWRKRIPVCVLNARMTEKSAKRYSKYPRLFGAMLQKVTHVCAQGERDYNNYLSLGVHTDKLTLTNNIKFDQANELLRASTSSFKGLDAGQRAIFVAGSTHEPEESLILAALQAIPADIRPLLILVPRHPERFDTVAALLSQQSLPWCRSTEVDVIPENTAIVLLDEMGQLTRAYAIATVAFVGGSLANKGGHNALEPAAMSLPVLMGPHTYNNPVICQTLIEAKALRIVRDSEALTHALTGLLQDPDAARAQGQAGKQVLLSNQGAVAKSLAIIEQL</sequence>
<dbReference type="OrthoDB" id="9789797at2"/>
<comment type="caution">
    <text evidence="11">The sequence shown here is derived from an EMBL/GenBank/DDBJ whole genome shotgun (WGS) entry which is preliminary data.</text>
</comment>
<dbReference type="InterPro" id="IPR039901">
    <property type="entry name" value="Kdotransferase"/>
</dbReference>
<feature type="domain" description="3-deoxy-D-manno-octulosonic-acid transferase N-terminal" evidence="10">
    <location>
        <begin position="47"/>
        <end position="224"/>
    </location>
</feature>
<keyword evidence="9" id="KW-0812">Transmembrane</keyword>
<keyword evidence="9" id="KW-1003">Cell membrane</keyword>
<evidence type="ECO:0000256" key="2">
    <source>
        <dbReference type="ARBA" id="ARBA00012621"/>
    </source>
</evidence>
<evidence type="ECO:0000256" key="4">
    <source>
        <dbReference type="ARBA" id="ARBA00022679"/>
    </source>
</evidence>
<dbReference type="EC" id="2.4.99.12" evidence="2 9"/>
<comment type="function">
    <text evidence="9">Involved in lipopolysaccharide (LPS) biosynthesis. Catalyzes the transfer of 3-deoxy-D-manno-octulosonate (Kdo) residue(s) from CMP-Kdo to lipid IV(A), the tetraacyldisaccharide-1,4'-bisphosphate precursor of lipid A.</text>
</comment>
<gene>
    <name evidence="11" type="ORF">DRW07_09965</name>
</gene>
<keyword evidence="12" id="KW-1185">Reference proteome</keyword>
<keyword evidence="9" id="KW-0472">Membrane</keyword>
<comment type="catalytic activity">
    <reaction evidence="6 9">
        <text>lipid IVA (E. coli) + CMP-3-deoxy-beta-D-manno-octulosonate = alpha-Kdo-(2-&gt;6)-lipid IVA (E. coli) + CMP + H(+)</text>
        <dbReference type="Rhea" id="RHEA:28066"/>
        <dbReference type="ChEBI" id="CHEBI:15378"/>
        <dbReference type="ChEBI" id="CHEBI:58603"/>
        <dbReference type="ChEBI" id="CHEBI:60364"/>
        <dbReference type="ChEBI" id="CHEBI:60377"/>
        <dbReference type="ChEBI" id="CHEBI:85987"/>
        <dbReference type="EC" id="2.4.99.12"/>
    </reaction>
</comment>
<protein>
    <recommendedName>
        <fullName evidence="3 9">3-deoxy-D-manno-octulosonic acid transferase</fullName>
        <shortName evidence="9">Kdo transferase</shortName>
        <ecNumber evidence="2 9">2.4.99.12</ecNumber>
    </recommendedName>
    <alternativeName>
        <fullName evidence="5 9">Lipid IV(A) 3-deoxy-D-manno-octulosonic acid transferase</fullName>
    </alternativeName>
</protein>
<dbReference type="GO" id="GO:0009245">
    <property type="term" value="P:lipid A biosynthetic process"/>
    <property type="evidence" value="ECO:0007669"/>
    <property type="project" value="TreeGrafter"/>
</dbReference>
<dbReference type="Gene3D" id="3.40.50.11720">
    <property type="entry name" value="3-Deoxy-D-manno-octulosonic-acid transferase, N-terminal domain"/>
    <property type="match status" value="1"/>
</dbReference>
<dbReference type="EMBL" id="RPOK01000003">
    <property type="protein sequence ID" value="RPJ66411.1"/>
    <property type="molecule type" value="Genomic_DNA"/>
</dbReference>
<organism evidence="11 12">
    <name type="scientific">Alteromonas sediminis</name>
    <dbReference type="NCBI Taxonomy" id="2259342"/>
    <lineage>
        <taxon>Bacteria</taxon>
        <taxon>Pseudomonadati</taxon>
        <taxon>Pseudomonadota</taxon>
        <taxon>Gammaproteobacteria</taxon>
        <taxon>Alteromonadales</taxon>
        <taxon>Alteromonadaceae</taxon>
        <taxon>Alteromonas/Salinimonas group</taxon>
        <taxon>Alteromonas</taxon>
    </lineage>
</organism>
<feature type="active site" description="Proton acceptor" evidence="7">
    <location>
        <position position="73"/>
    </location>
</feature>
<name>A0A3N5YM84_9ALTE</name>
<evidence type="ECO:0000259" key="10">
    <source>
        <dbReference type="Pfam" id="PF04413"/>
    </source>
</evidence>
<comment type="pathway">
    <text evidence="1 9">Bacterial outer membrane biogenesis; LPS core biosynthesis.</text>
</comment>
<dbReference type="RefSeq" id="WP_124027769.1">
    <property type="nucleotide sequence ID" value="NZ_JBHRSN010000006.1"/>
</dbReference>
<dbReference type="InterPro" id="IPR007507">
    <property type="entry name" value="Glycos_transf_N"/>
</dbReference>
<evidence type="ECO:0000256" key="8">
    <source>
        <dbReference type="PIRSR" id="PIRSR639901-2"/>
    </source>
</evidence>
<feature type="transmembrane region" description="Helical" evidence="9">
    <location>
        <begin position="16"/>
        <end position="38"/>
    </location>
</feature>
<dbReference type="InterPro" id="IPR038107">
    <property type="entry name" value="Glycos_transf_N_sf"/>
</dbReference>
<evidence type="ECO:0000256" key="5">
    <source>
        <dbReference type="ARBA" id="ARBA00031445"/>
    </source>
</evidence>
<dbReference type="PANTHER" id="PTHR42755:SF1">
    <property type="entry name" value="3-DEOXY-D-MANNO-OCTULOSONIC ACID TRANSFERASE, MITOCHONDRIAL-RELATED"/>
    <property type="match status" value="1"/>
</dbReference>
<evidence type="ECO:0000256" key="9">
    <source>
        <dbReference type="RuleBase" id="RU365103"/>
    </source>
</evidence>
<evidence type="ECO:0000313" key="11">
    <source>
        <dbReference type="EMBL" id="RPJ66411.1"/>
    </source>
</evidence>
<dbReference type="SUPFAM" id="SSF53756">
    <property type="entry name" value="UDP-Glycosyltransferase/glycogen phosphorylase"/>
    <property type="match status" value="1"/>
</dbReference>
<dbReference type="Gene3D" id="3.40.50.2000">
    <property type="entry name" value="Glycogen Phosphorylase B"/>
    <property type="match status" value="1"/>
</dbReference>
<feature type="site" description="Transition state stabilizer" evidence="8">
    <location>
        <position position="221"/>
    </location>
</feature>
<evidence type="ECO:0000256" key="1">
    <source>
        <dbReference type="ARBA" id="ARBA00004713"/>
    </source>
</evidence>
<evidence type="ECO:0000256" key="3">
    <source>
        <dbReference type="ARBA" id="ARBA00019077"/>
    </source>
</evidence>
<dbReference type="FunFam" id="3.40.50.11720:FF:000001">
    <property type="entry name" value="3-deoxy-D-manno-octulosonic acid transferase"/>
    <property type="match status" value="1"/>
</dbReference>
<dbReference type="AlphaFoldDB" id="A0A3N5YM84"/>
<dbReference type="Proteomes" id="UP000275281">
    <property type="component" value="Unassembled WGS sequence"/>
</dbReference>
<dbReference type="GO" id="GO:0005886">
    <property type="term" value="C:plasma membrane"/>
    <property type="evidence" value="ECO:0007669"/>
    <property type="project" value="UniProtKB-SubCell"/>
</dbReference>
<dbReference type="Pfam" id="PF04413">
    <property type="entry name" value="Glycos_transf_N"/>
    <property type="match status" value="1"/>
</dbReference>
<dbReference type="NCBIfam" id="NF004388">
    <property type="entry name" value="PRK05749.1-4"/>
    <property type="match status" value="1"/>
</dbReference>
<dbReference type="GO" id="GO:0009244">
    <property type="term" value="P:lipopolysaccharide core region biosynthetic process"/>
    <property type="evidence" value="ECO:0007669"/>
    <property type="project" value="UniProtKB-UniRule"/>
</dbReference>
<accession>A0A3N5YM84</accession>
<comment type="subcellular location">
    <subcellularLocation>
        <location evidence="9">Cell membrane</location>
    </subcellularLocation>
</comment>
<dbReference type="GO" id="GO:0043842">
    <property type="term" value="F:Kdo transferase activity"/>
    <property type="evidence" value="ECO:0007669"/>
    <property type="project" value="UniProtKB-EC"/>
</dbReference>
<feature type="site" description="Transition state stabilizer" evidence="8">
    <location>
        <position position="143"/>
    </location>
</feature>
<keyword evidence="9" id="KW-0448">Lipopolysaccharide biosynthesis</keyword>
<dbReference type="PANTHER" id="PTHR42755">
    <property type="entry name" value="3-DEOXY-MANNO-OCTULOSONATE CYTIDYLYLTRANSFERASE"/>
    <property type="match status" value="1"/>
</dbReference>
<evidence type="ECO:0000256" key="7">
    <source>
        <dbReference type="PIRSR" id="PIRSR639901-1"/>
    </source>
</evidence>